<evidence type="ECO:0000259" key="1">
    <source>
        <dbReference type="Pfam" id="PF13401"/>
    </source>
</evidence>
<proteinExistence type="predicted"/>
<dbReference type="RefSeq" id="WP_095413762.1">
    <property type="nucleotide sequence ID" value="NZ_CP018477.1"/>
</dbReference>
<dbReference type="PANTHER" id="PTHR35894:SF1">
    <property type="entry name" value="PHOSPHORIBULOKINASE _ URIDINE KINASE FAMILY"/>
    <property type="match status" value="1"/>
</dbReference>
<dbReference type="Proteomes" id="UP000215086">
    <property type="component" value="Chromosome"/>
</dbReference>
<reference evidence="2 3" key="1">
    <citation type="journal article" name="Front. Microbiol.">
        <title>Sugar Metabolism of the First Thermophilic Planctomycete Thermogutta terrifontis: Comparative Genomic and Transcriptomic Approaches.</title>
        <authorList>
            <person name="Elcheninov A.G."/>
            <person name="Menzel P."/>
            <person name="Gudbergsdottir S.R."/>
            <person name="Slesarev A.I."/>
            <person name="Kadnikov V.V."/>
            <person name="Krogh A."/>
            <person name="Bonch-Osmolovskaya E.A."/>
            <person name="Peng X."/>
            <person name="Kublanov I.V."/>
        </authorList>
    </citation>
    <scope>NUCLEOTIDE SEQUENCE [LARGE SCALE GENOMIC DNA]</scope>
    <source>
        <strain evidence="2 3">R1</strain>
    </source>
</reference>
<dbReference type="InterPro" id="IPR049945">
    <property type="entry name" value="AAA_22"/>
</dbReference>
<dbReference type="SUPFAM" id="SSF52540">
    <property type="entry name" value="P-loop containing nucleoside triphosphate hydrolases"/>
    <property type="match status" value="1"/>
</dbReference>
<sequence>MSGPKTRTGIAARYLAYWGFSFPPFGPDWVQDRFFQTATAEEALARVEFAVTRGYAAVLVSGPAGVGKSWFLRWMIEQWRSPRALGIYLSALGRSREIWLEELAVQLGVTRPPGPPGRLWRVISQHILAACLSDQPCVLAVDDASLAEPSLIHILWALTQLTARGRHPTLVLAGRWENHLLSRGHFADWIDLRIPLEPWSEEDVIGFLCCRLENAGRKPDEVFTPEAREAIARLTGGVPRDVNRLAEWCLVAAAGANVRPVDGEFVKEVYDEFYRHLDTEWETSKSVSAAP</sequence>
<dbReference type="KEGG" id="ttf:THTE_0429"/>
<dbReference type="InterPro" id="IPR052026">
    <property type="entry name" value="ExeA_AAA_ATPase_DNA-bind"/>
</dbReference>
<dbReference type="EMBL" id="CP018477">
    <property type="protein sequence ID" value="ASV73031.1"/>
    <property type="molecule type" value="Genomic_DNA"/>
</dbReference>
<feature type="domain" description="ORC1/DEAH AAA+ ATPase" evidence="1">
    <location>
        <begin position="57"/>
        <end position="175"/>
    </location>
</feature>
<dbReference type="InterPro" id="IPR027417">
    <property type="entry name" value="P-loop_NTPase"/>
</dbReference>
<evidence type="ECO:0000313" key="3">
    <source>
        <dbReference type="Proteomes" id="UP000215086"/>
    </source>
</evidence>
<gene>
    <name evidence="2" type="ORF">THTE_0429</name>
</gene>
<dbReference type="AlphaFoldDB" id="A0A286RAR1"/>
<name>A0A286RAR1_9BACT</name>
<organism evidence="2 3">
    <name type="scientific">Thermogutta terrifontis</name>
    <dbReference type="NCBI Taxonomy" id="1331910"/>
    <lineage>
        <taxon>Bacteria</taxon>
        <taxon>Pseudomonadati</taxon>
        <taxon>Planctomycetota</taxon>
        <taxon>Planctomycetia</taxon>
        <taxon>Pirellulales</taxon>
        <taxon>Thermoguttaceae</taxon>
        <taxon>Thermogutta</taxon>
    </lineage>
</organism>
<dbReference type="GO" id="GO:0016887">
    <property type="term" value="F:ATP hydrolysis activity"/>
    <property type="evidence" value="ECO:0007669"/>
    <property type="project" value="InterPro"/>
</dbReference>
<accession>A0A286RAR1</accession>
<dbReference type="OrthoDB" id="212294at2"/>
<evidence type="ECO:0000313" key="2">
    <source>
        <dbReference type="EMBL" id="ASV73031.1"/>
    </source>
</evidence>
<dbReference type="PANTHER" id="PTHR35894">
    <property type="entry name" value="GENERAL SECRETION PATHWAY PROTEIN A-RELATED"/>
    <property type="match status" value="1"/>
</dbReference>
<protein>
    <submittedName>
        <fullName evidence="2">General secretion pathway protein A</fullName>
    </submittedName>
</protein>
<dbReference type="Pfam" id="PF13401">
    <property type="entry name" value="AAA_22"/>
    <property type="match status" value="1"/>
</dbReference>
<keyword evidence="3" id="KW-1185">Reference proteome</keyword>